<evidence type="ECO:0000313" key="6">
    <source>
        <dbReference type="Proteomes" id="UP000481043"/>
    </source>
</evidence>
<dbReference type="InterPro" id="IPR035965">
    <property type="entry name" value="PAS-like_dom_sf"/>
</dbReference>
<feature type="domain" description="PAC" evidence="2">
    <location>
        <begin position="219"/>
        <end position="272"/>
    </location>
</feature>
<dbReference type="AlphaFoldDB" id="A0A6M0QAK0"/>
<dbReference type="Gene3D" id="3.30.70.270">
    <property type="match status" value="1"/>
</dbReference>
<dbReference type="InterPro" id="IPR013655">
    <property type="entry name" value="PAS_fold_3"/>
</dbReference>
<dbReference type="PROSITE" id="PS50887">
    <property type="entry name" value="GGDEF"/>
    <property type="match status" value="1"/>
</dbReference>
<dbReference type="SUPFAM" id="SSF141868">
    <property type="entry name" value="EAL domain-like"/>
    <property type="match status" value="1"/>
</dbReference>
<dbReference type="Proteomes" id="UP000481043">
    <property type="component" value="Unassembled WGS sequence"/>
</dbReference>
<dbReference type="SMART" id="SM00086">
    <property type="entry name" value="PAC"/>
    <property type="match status" value="2"/>
</dbReference>
<evidence type="ECO:0000313" key="5">
    <source>
        <dbReference type="EMBL" id="NEY72068.1"/>
    </source>
</evidence>
<dbReference type="InterPro" id="IPR052155">
    <property type="entry name" value="Biofilm_reg_signaling"/>
</dbReference>
<dbReference type="Pfam" id="PF08447">
    <property type="entry name" value="PAS_3"/>
    <property type="match status" value="2"/>
</dbReference>
<evidence type="ECO:0000259" key="2">
    <source>
        <dbReference type="PROSITE" id="PS50113"/>
    </source>
</evidence>
<feature type="domain" description="EAL" evidence="3">
    <location>
        <begin position="445"/>
        <end position="696"/>
    </location>
</feature>
<dbReference type="InterPro" id="IPR001633">
    <property type="entry name" value="EAL_dom"/>
</dbReference>
<dbReference type="InterPro" id="IPR000014">
    <property type="entry name" value="PAS"/>
</dbReference>
<dbReference type="InterPro" id="IPR029787">
    <property type="entry name" value="Nucleotide_cyclase"/>
</dbReference>
<feature type="domain" description="GGDEF" evidence="4">
    <location>
        <begin position="304"/>
        <end position="436"/>
    </location>
</feature>
<dbReference type="PROSITE" id="PS50113">
    <property type="entry name" value="PAC"/>
    <property type="match status" value="2"/>
</dbReference>
<dbReference type="SMART" id="SM00091">
    <property type="entry name" value="PAS"/>
    <property type="match status" value="2"/>
</dbReference>
<protein>
    <submittedName>
        <fullName evidence="5">EAL domain-containing protein</fullName>
    </submittedName>
</protein>
<dbReference type="FunFam" id="3.20.20.450:FF:000001">
    <property type="entry name" value="Cyclic di-GMP phosphodiesterase yahA"/>
    <property type="match status" value="1"/>
</dbReference>
<evidence type="ECO:0000259" key="4">
    <source>
        <dbReference type="PROSITE" id="PS50887"/>
    </source>
</evidence>
<dbReference type="Gene3D" id="3.20.20.450">
    <property type="entry name" value="EAL domain"/>
    <property type="match status" value="1"/>
</dbReference>
<evidence type="ECO:0000259" key="1">
    <source>
        <dbReference type="PROSITE" id="PS50112"/>
    </source>
</evidence>
<dbReference type="SUPFAM" id="SSF55073">
    <property type="entry name" value="Nucleotide cyclase"/>
    <property type="match status" value="1"/>
</dbReference>
<dbReference type="Gene3D" id="3.30.450.20">
    <property type="entry name" value="PAS domain"/>
    <property type="match status" value="2"/>
</dbReference>
<dbReference type="InterPro" id="IPR000700">
    <property type="entry name" value="PAS-assoc_C"/>
</dbReference>
<dbReference type="InterPro" id="IPR043128">
    <property type="entry name" value="Rev_trsase/Diguanyl_cyclase"/>
</dbReference>
<feature type="domain" description="PAC" evidence="2">
    <location>
        <begin position="92"/>
        <end position="144"/>
    </location>
</feature>
<name>A0A6M0QAK0_9BACI</name>
<dbReference type="Pfam" id="PF00563">
    <property type="entry name" value="EAL"/>
    <property type="match status" value="1"/>
</dbReference>
<sequence>MNSSQITHTNSEIKIEHNETNIENIIGNEFSTFWIRDLTTGHLKVSKGIEVIYKRSAEEFNEDPTLWETLFYPEDLDVIEKIENQLLKGETTDYEYRVILPDGSIRWIRDQAAPLMDAQNNIIKTYGFITDVTDYKHLQIELTKNRQHFQQIIESVDMIIWTFNMLTGDTIYSSNSAEIFGIPSTAFQENSNLWWEIIHPEDVDSALKHLHILEQGKPTSNTYRIIRPGNGQIRWINDRAISIKDKQNRVIGFQGVKVDVTESKMTEEKIHYMAFHDSLTGLPNRYHLNERLEELLSLYQGTTSKLSILFIDLDRFKLINDTLGHYYGDLLLIETAKRLSDILSAKGMVSRQGGDEFILLLEDTGRSEVEEIAKKIIERFTFPFDLEGKEIFSTPSIGISMYPEDGQDSDTLVRNADLSMYEAKRKGKNRYRFFEATQIKTASNTVSMEINLRKALRNQEFLLHYQPIVNLENGEMTGVEALLRWESPNRGLVSPLEFIPLAEETGLIVPIGEWVMLQACQQLKQWHNLGYKKVDISVNVSMRQFQEENFVCSVEQVLTKTGLEPHYLTIEITESIMQNTNESISIINKLKELGVKIAIDDFGTGYSSLSVLRDLSLDKIKIDKTFVNDIGTNKDFILKTMIDLAKNLKMQIVAEGIENGQHVEFLKNHNCDFGQGFYFARPSSAHAIEDKLKKQA</sequence>
<keyword evidence="6" id="KW-1185">Reference proteome</keyword>
<dbReference type="CDD" id="cd01949">
    <property type="entry name" value="GGDEF"/>
    <property type="match status" value="1"/>
</dbReference>
<dbReference type="NCBIfam" id="TIGR00254">
    <property type="entry name" value="GGDEF"/>
    <property type="match status" value="1"/>
</dbReference>
<proteinExistence type="predicted"/>
<dbReference type="Pfam" id="PF00990">
    <property type="entry name" value="GGDEF"/>
    <property type="match status" value="1"/>
</dbReference>
<dbReference type="InterPro" id="IPR000160">
    <property type="entry name" value="GGDEF_dom"/>
</dbReference>
<dbReference type="EMBL" id="JAAIWM010000003">
    <property type="protein sequence ID" value="NEY72068.1"/>
    <property type="molecule type" value="Genomic_DNA"/>
</dbReference>
<dbReference type="PROSITE" id="PS50112">
    <property type="entry name" value="PAS"/>
    <property type="match status" value="1"/>
</dbReference>
<dbReference type="FunFam" id="3.30.70.270:FF:000001">
    <property type="entry name" value="Diguanylate cyclase domain protein"/>
    <property type="match status" value="1"/>
</dbReference>
<dbReference type="SMART" id="SM00267">
    <property type="entry name" value="GGDEF"/>
    <property type="match status" value="1"/>
</dbReference>
<dbReference type="SUPFAM" id="SSF55785">
    <property type="entry name" value="PYP-like sensor domain (PAS domain)"/>
    <property type="match status" value="2"/>
</dbReference>
<dbReference type="RefSeq" id="WP_163179542.1">
    <property type="nucleotide sequence ID" value="NZ_JAAIWM010000003.1"/>
</dbReference>
<comment type="caution">
    <text evidence="5">The sequence shown here is derived from an EMBL/GenBank/DDBJ whole genome shotgun (WGS) entry which is preliminary data.</text>
</comment>
<dbReference type="InterPro" id="IPR001610">
    <property type="entry name" value="PAC"/>
</dbReference>
<dbReference type="InterPro" id="IPR035919">
    <property type="entry name" value="EAL_sf"/>
</dbReference>
<accession>A0A6M0QAK0</accession>
<organism evidence="5 6">
    <name type="scientific">Bacillus mesophilus</name>
    <dbReference type="NCBI Taxonomy" id="1808955"/>
    <lineage>
        <taxon>Bacteria</taxon>
        <taxon>Bacillati</taxon>
        <taxon>Bacillota</taxon>
        <taxon>Bacilli</taxon>
        <taxon>Bacillales</taxon>
        <taxon>Bacillaceae</taxon>
        <taxon>Bacillus</taxon>
    </lineage>
</organism>
<dbReference type="CDD" id="cd00130">
    <property type="entry name" value="PAS"/>
    <property type="match status" value="2"/>
</dbReference>
<gene>
    <name evidence="5" type="ORF">G4D63_10065</name>
</gene>
<dbReference type="CDD" id="cd01948">
    <property type="entry name" value="EAL"/>
    <property type="match status" value="1"/>
</dbReference>
<dbReference type="NCBIfam" id="TIGR00229">
    <property type="entry name" value="sensory_box"/>
    <property type="match status" value="2"/>
</dbReference>
<reference evidence="5 6" key="1">
    <citation type="submission" date="2020-02" db="EMBL/GenBank/DDBJ databases">
        <title>Bacillus aquiflavi sp. nov., isolated from yellow water of strong flavor Chinese baijiu in Yibin region of China.</title>
        <authorList>
            <person name="Xie J."/>
        </authorList>
    </citation>
    <scope>NUCLEOTIDE SEQUENCE [LARGE SCALE GENOMIC DNA]</scope>
    <source>
        <strain evidence="5 6">SA4</strain>
    </source>
</reference>
<dbReference type="PANTHER" id="PTHR44757">
    <property type="entry name" value="DIGUANYLATE CYCLASE DGCP"/>
    <property type="match status" value="1"/>
</dbReference>
<dbReference type="SMART" id="SM00052">
    <property type="entry name" value="EAL"/>
    <property type="match status" value="1"/>
</dbReference>
<dbReference type="PROSITE" id="PS50883">
    <property type="entry name" value="EAL"/>
    <property type="match status" value="1"/>
</dbReference>
<evidence type="ECO:0000259" key="3">
    <source>
        <dbReference type="PROSITE" id="PS50883"/>
    </source>
</evidence>
<dbReference type="PANTHER" id="PTHR44757:SF2">
    <property type="entry name" value="BIOFILM ARCHITECTURE MAINTENANCE PROTEIN MBAA"/>
    <property type="match status" value="1"/>
</dbReference>
<feature type="domain" description="PAS" evidence="1">
    <location>
        <begin position="145"/>
        <end position="217"/>
    </location>
</feature>